<name>A0A6P0CBN2_9RHOB</name>
<sequence>MSPNSISLEQIYILSSLGQNVVEQPIVIETVSKARGAIKRFPNKLSYLVVNRIEVTVISATLPIQVDLKLLGTETCSLITHVGAGEAKVFVQTPPASVRPFDPAEPDAAYQWTQRRPTRTDNILDRFRETVVITNGTSKTLEYPGFRVRLCPKFVPQDKDLLGAPNETKIIHLPAHKEIPPRRDEFSALSAYYNSEDFFQVLGAYGIDPVEFVARAEPDIQVYYRYGIAPGPGKDGRTVNAQVAYDCKADGATRPAIRMNLALAELSRWDRPKNSDGDRTWAQPLGIATDKRWILHEFGHYLLAARIGKLEFDFCHSAGDAMAAIACDPDSRLADPRNGVAESFRGITYPFVFSNRRHDRSPTLGWAWYGELNRSVIEAPPIGCDDLKGYLTEQILSSSLFRLYRALGGDSVAEDDPDMYLRQRASFLTLYLLVKSIHALGQSPSKAEMLELGMEQAGRLQAGELDMVPQQLAPAGVELPDSWKGGLTHKVVRWAFETQGMFVAHPKDTHNGPGRPPLVDVYIEDQRPVSEMVNGNRFEYGPGSYCPVSLDWGDAALWQMSDQVTLGNRGFATAQGCTLRRWFGFVMNPDEDWGLTSEIFWLSVFLEGTVPDIAAGERRSFRSDGSDAAIAEARQQAQAQAPMNSSAFFLQLIELTCPDDRANTDPLQALAVAVGLTVDNLPKTPRALTDLVANDNNLGLRADRLL</sequence>
<evidence type="ECO:0000313" key="2">
    <source>
        <dbReference type="Proteomes" id="UP000468591"/>
    </source>
</evidence>
<dbReference type="EMBL" id="JAABNT010000009">
    <property type="protein sequence ID" value="NEK23572.1"/>
    <property type="molecule type" value="Genomic_DNA"/>
</dbReference>
<comment type="caution">
    <text evidence="1">The sequence shown here is derived from an EMBL/GenBank/DDBJ whole genome shotgun (WGS) entry which is preliminary data.</text>
</comment>
<protein>
    <submittedName>
        <fullName evidence="1">Uncharacterized protein</fullName>
    </submittedName>
</protein>
<reference evidence="1 2" key="1">
    <citation type="submission" date="2020-01" db="EMBL/GenBank/DDBJ databases">
        <title>Sulfitobacter sediminilitoris sp. nov., isolated from a tidal flat.</title>
        <authorList>
            <person name="Park S."/>
            <person name="Yoon J.-H."/>
        </authorList>
    </citation>
    <scope>NUCLEOTIDE SEQUENCE [LARGE SCALE GENOMIC DNA]</scope>
    <source>
        <strain evidence="1 2">JBTF-M27</strain>
    </source>
</reference>
<dbReference type="AlphaFoldDB" id="A0A6P0CBN2"/>
<evidence type="ECO:0000313" key="1">
    <source>
        <dbReference type="EMBL" id="NEK23572.1"/>
    </source>
</evidence>
<organism evidence="1 2">
    <name type="scientific">Sulfitobacter sediminilitoris</name>
    <dbReference type="NCBI Taxonomy" id="2698830"/>
    <lineage>
        <taxon>Bacteria</taxon>
        <taxon>Pseudomonadati</taxon>
        <taxon>Pseudomonadota</taxon>
        <taxon>Alphaproteobacteria</taxon>
        <taxon>Rhodobacterales</taxon>
        <taxon>Roseobacteraceae</taxon>
        <taxon>Sulfitobacter</taxon>
    </lineage>
</organism>
<accession>A0A6P0CBN2</accession>
<keyword evidence="2" id="KW-1185">Reference proteome</keyword>
<dbReference type="Proteomes" id="UP000468591">
    <property type="component" value="Unassembled WGS sequence"/>
</dbReference>
<gene>
    <name evidence="1" type="ORF">GV827_14315</name>
</gene>
<dbReference type="RefSeq" id="WP_164354501.1">
    <property type="nucleotide sequence ID" value="NZ_JAABNT010000009.1"/>
</dbReference>
<proteinExistence type="predicted"/>